<dbReference type="PANTHER" id="PTHR43163:SF6">
    <property type="entry name" value="DIPEPTIDE TRANSPORT SYSTEM PERMEASE PROTEIN DPPB-RELATED"/>
    <property type="match status" value="1"/>
</dbReference>
<keyword evidence="2 7" id="KW-0813">Transport</keyword>
<feature type="transmembrane region" description="Helical" evidence="7">
    <location>
        <begin position="97"/>
        <end position="119"/>
    </location>
</feature>
<feature type="transmembrane region" description="Helical" evidence="7">
    <location>
        <begin position="226"/>
        <end position="248"/>
    </location>
</feature>
<dbReference type="Pfam" id="PF19300">
    <property type="entry name" value="BPD_transp_1_N"/>
    <property type="match status" value="1"/>
</dbReference>
<feature type="transmembrane region" description="Helical" evidence="7">
    <location>
        <begin position="131"/>
        <end position="158"/>
    </location>
</feature>
<dbReference type="RefSeq" id="WP_111536915.1">
    <property type="nucleotide sequence ID" value="NZ_QKZL01000005.1"/>
</dbReference>
<comment type="subcellular location">
    <subcellularLocation>
        <location evidence="1 7">Cell membrane</location>
        <topology evidence="1 7">Multi-pass membrane protein</topology>
    </subcellularLocation>
</comment>
<evidence type="ECO:0000259" key="8">
    <source>
        <dbReference type="PROSITE" id="PS50928"/>
    </source>
</evidence>
<keyword evidence="4 7" id="KW-0812">Transmembrane</keyword>
<proteinExistence type="inferred from homology"/>
<dbReference type="Gene3D" id="1.10.3720.10">
    <property type="entry name" value="MetI-like"/>
    <property type="match status" value="1"/>
</dbReference>
<evidence type="ECO:0000313" key="9">
    <source>
        <dbReference type="EMBL" id="PZX17145.1"/>
    </source>
</evidence>
<reference evidence="9 10" key="1">
    <citation type="submission" date="2018-06" db="EMBL/GenBank/DDBJ databases">
        <title>Genomic Encyclopedia of Archaeal and Bacterial Type Strains, Phase II (KMG-II): from individual species to whole genera.</title>
        <authorList>
            <person name="Goeker M."/>
        </authorList>
    </citation>
    <scope>NUCLEOTIDE SEQUENCE [LARGE SCALE GENOMIC DNA]</scope>
    <source>
        <strain evidence="9 10">DSM 22009</strain>
    </source>
</reference>
<dbReference type="Pfam" id="PF00528">
    <property type="entry name" value="BPD_transp_1"/>
    <property type="match status" value="1"/>
</dbReference>
<evidence type="ECO:0000256" key="5">
    <source>
        <dbReference type="ARBA" id="ARBA00022989"/>
    </source>
</evidence>
<organism evidence="9 10">
    <name type="scientific">Palleronia aestuarii</name>
    <dbReference type="NCBI Taxonomy" id="568105"/>
    <lineage>
        <taxon>Bacteria</taxon>
        <taxon>Pseudomonadati</taxon>
        <taxon>Pseudomonadota</taxon>
        <taxon>Alphaproteobacteria</taxon>
        <taxon>Rhodobacterales</taxon>
        <taxon>Roseobacteraceae</taxon>
        <taxon>Palleronia</taxon>
    </lineage>
</organism>
<protein>
    <submittedName>
        <fullName evidence="9">Peptide/nickel transport system permease protein</fullName>
    </submittedName>
</protein>
<evidence type="ECO:0000256" key="6">
    <source>
        <dbReference type="ARBA" id="ARBA00023136"/>
    </source>
</evidence>
<dbReference type="GO" id="GO:0005886">
    <property type="term" value="C:plasma membrane"/>
    <property type="evidence" value="ECO:0007669"/>
    <property type="project" value="UniProtKB-SubCell"/>
</dbReference>
<keyword evidence="10" id="KW-1185">Reference proteome</keyword>
<accession>A0A2W7N9P7</accession>
<evidence type="ECO:0000256" key="2">
    <source>
        <dbReference type="ARBA" id="ARBA00022448"/>
    </source>
</evidence>
<dbReference type="InterPro" id="IPR000515">
    <property type="entry name" value="MetI-like"/>
</dbReference>
<dbReference type="AlphaFoldDB" id="A0A2W7N9P7"/>
<comment type="caution">
    <text evidence="9">The sequence shown here is derived from an EMBL/GenBank/DDBJ whole genome shotgun (WGS) entry which is preliminary data.</text>
</comment>
<feature type="transmembrane region" description="Helical" evidence="7">
    <location>
        <begin position="170"/>
        <end position="191"/>
    </location>
</feature>
<keyword evidence="5 7" id="KW-1133">Transmembrane helix</keyword>
<evidence type="ECO:0000313" key="10">
    <source>
        <dbReference type="Proteomes" id="UP000248916"/>
    </source>
</evidence>
<feature type="transmembrane region" description="Helical" evidence="7">
    <location>
        <begin position="12"/>
        <end position="31"/>
    </location>
</feature>
<evidence type="ECO:0000256" key="7">
    <source>
        <dbReference type="RuleBase" id="RU363032"/>
    </source>
</evidence>
<dbReference type="PANTHER" id="PTHR43163">
    <property type="entry name" value="DIPEPTIDE TRANSPORT SYSTEM PERMEASE PROTEIN DPPB-RELATED"/>
    <property type="match status" value="1"/>
</dbReference>
<dbReference type="InterPro" id="IPR035906">
    <property type="entry name" value="MetI-like_sf"/>
</dbReference>
<evidence type="ECO:0000256" key="3">
    <source>
        <dbReference type="ARBA" id="ARBA00022475"/>
    </source>
</evidence>
<feature type="transmembrane region" description="Helical" evidence="7">
    <location>
        <begin position="276"/>
        <end position="296"/>
    </location>
</feature>
<sequence>MAAFLLRRLIQGGLVVLGVTFTVFVVTRIFGNPVDLMLPLSASPEQRAAFASELGLDRPLPVQFVQFAGELLRFDFGESTWQRRPAMEVVLERLPNSLLLIGAGLGLAIVLSLPAGILAAQRPGGILDRIVTGLSLVGLSMPQFWVGLLLIVLFAVTIPLLPTSGMGSPAHLVLPAVTLALVPFARLTLLVRSQMMEELNKPYIRTALARGLPHRRVLVGHALRNALIPFLTLAGWELVLALAGYTVVVETVFAWPGMGLVAIQALQRGDLFLVQAIVYVVAVLIVLVNILLDLVFKLVDPRIGLG</sequence>
<dbReference type="CDD" id="cd06261">
    <property type="entry name" value="TM_PBP2"/>
    <property type="match status" value="1"/>
</dbReference>
<dbReference type="SUPFAM" id="SSF161098">
    <property type="entry name" value="MetI-like"/>
    <property type="match status" value="1"/>
</dbReference>
<feature type="domain" description="ABC transmembrane type-1" evidence="8">
    <location>
        <begin position="94"/>
        <end position="296"/>
    </location>
</feature>
<keyword evidence="3" id="KW-1003">Cell membrane</keyword>
<dbReference type="InterPro" id="IPR045621">
    <property type="entry name" value="BPD_transp_1_N"/>
</dbReference>
<dbReference type="PROSITE" id="PS50928">
    <property type="entry name" value="ABC_TM1"/>
    <property type="match status" value="1"/>
</dbReference>
<dbReference type="OrthoDB" id="9807402at2"/>
<name>A0A2W7N9P7_9RHOB</name>
<keyword evidence="6 7" id="KW-0472">Membrane</keyword>
<evidence type="ECO:0000256" key="1">
    <source>
        <dbReference type="ARBA" id="ARBA00004651"/>
    </source>
</evidence>
<evidence type="ECO:0000256" key="4">
    <source>
        <dbReference type="ARBA" id="ARBA00022692"/>
    </source>
</evidence>
<dbReference type="GO" id="GO:0055085">
    <property type="term" value="P:transmembrane transport"/>
    <property type="evidence" value="ECO:0007669"/>
    <property type="project" value="InterPro"/>
</dbReference>
<dbReference type="Proteomes" id="UP000248916">
    <property type="component" value="Unassembled WGS sequence"/>
</dbReference>
<gene>
    <name evidence="9" type="ORF">LX81_01777</name>
</gene>
<comment type="similarity">
    <text evidence="7">Belongs to the binding-protein-dependent transport system permease family.</text>
</comment>
<dbReference type="EMBL" id="QKZL01000005">
    <property type="protein sequence ID" value="PZX17145.1"/>
    <property type="molecule type" value="Genomic_DNA"/>
</dbReference>